<comment type="similarity">
    <text evidence="1">Belongs to the ornithine cyclodeaminase/mu-crystallin family.</text>
</comment>
<gene>
    <name evidence="2" type="ORF">HRR80_009268</name>
</gene>
<evidence type="ECO:0000256" key="1">
    <source>
        <dbReference type="ARBA" id="ARBA00008903"/>
    </source>
</evidence>
<evidence type="ECO:0008006" key="4">
    <source>
        <dbReference type="Google" id="ProtNLM"/>
    </source>
</evidence>
<evidence type="ECO:0000313" key="3">
    <source>
        <dbReference type="Proteomes" id="UP001161757"/>
    </source>
</evidence>
<organism evidence="2 3">
    <name type="scientific">Exophiala dermatitidis</name>
    <name type="common">Black yeast-like fungus</name>
    <name type="synonym">Wangiella dermatitidis</name>
    <dbReference type="NCBI Taxonomy" id="5970"/>
    <lineage>
        <taxon>Eukaryota</taxon>
        <taxon>Fungi</taxon>
        <taxon>Dikarya</taxon>
        <taxon>Ascomycota</taxon>
        <taxon>Pezizomycotina</taxon>
        <taxon>Eurotiomycetes</taxon>
        <taxon>Chaetothyriomycetidae</taxon>
        <taxon>Chaetothyriales</taxon>
        <taxon>Herpotrichiellaceae</taxon>
        <taxon>Exophiala</taxon>
    </lineage>
</organism>
<dbReference type="PANTHER" id="PTHR13812">
    <property type="entry name" value="KETIMINE REDUCTASE MU-CRYSTALLIN"/>
    <property type="match status" value="1"/>
</dbReference>
<dbReference type="GO" id="GO:0005737">
    <property type="term" value="C:cytoplasm"/>
    <property type="evidence" value="ECO:0007669"/>
    <property type="project" value="TreeGrafter"/>
</dbReference>
<dbReference type="InterPro" id="IPR023401">
    <property type="entry name" value="ODC_N"/>
</dbReference>
<accession>A0AAN6EK55</accession>
<dbReference type="Proteomes" id="UP001161757">
    <property type="component" value="Unassembled WGS sequence"/>
</dbReference>
<dbReference type="Gene3D" id="3.30.1780.10">
    <property type="entry name" value="ornithine cyclodeaminase, domain 1"/>
    <property type="match status" value="1"/>
</dbReference>
<dbReference type="Pfam" id="PF02423">
    <property type="entry name" value="OCD_Mu_crystall"/>
    <property type="match status" value="1"/>
</dbReference>
<dbReference type="SUPFAM" id="SSF51735">
    <property type="entry name" value="NAD(P)-binding Rossmann-fold domains"/>
    <property type="match status" value="1"/>
</dbReference>
<sequence length="380" mass="41544">MTTCIALDDKTVRRILTTLTKEETIAFRNELAKALQLFSTAHERKYQPEPAVVEREGRKILFRPFTSQEGPGIKIVVDPTVLAECSSRKQGSDSESAKPTLHGVLVLCDQIGRPTGLVNADEITGYRTSLSVMIPYLWRFHTEKLVVFGAGKQALWHVRLALVLRGEEIKGITIVNRSPERSRLLLSQLHDEGNSKWPSAVEFRTLDHGQSNYDNALRTALVEADAIFCTTPSRNPLFPASYVTTNRPPKKKGCYISGVGSWQADMAELDPELLVEAASRGLEPGSTGGAVIVDDREGASTASGEVIRSKLKAEQLEELGELLNLSSTNRDMFSEKVKRHLAEGLVVYKSIGVSLTDLAAGNALLASAKNRGLGVSLSDF</sequence>
<name>A0AAN6EK55_EXODE</name>
<dbReference type="EMBL" id="JAJGCB010000033">
    <property type="protein sequence ID" value="KAJ8986678.1"/>
    <property type="molecule type" value="Genomic_DNA"/>
</dbReference>
<comment type="caution">
    <text evidence="2">The sequence shown here is derived from an EMBL/GenBank/DDBJ whole genome shotgun (WGS) entry which is preliminary data.</text>
</comment>
<reference evidence="2" key="1">
    <citation type="submission" date="2023-01" db="EMBL/GenBank/DDBJ databases">
        <title>Exophiala dermititidis isolated from Cystic Fibrosis Patient.</title>
        <authorList>
            <person name="Kurbessoian T."/>
            <person name="Crocker A."/>
            <person name="Murante D."/>
            <person name="Hogan D.A."/>
            <person name="Stajich J.E."/>
        </authorList>
    </citation>
    <scope>NUCLEOTIDE SEQUENCE</scope>
    <source>
        <strain evidence="2">Ex8</strain>
    </source>
</reference>
<dbReference type="InterPro" id="IPR036291">
    <property type="entry name" value="NAD(P)-bd_dom_sf"/>
</dbReference>
<dbReference type="Gene3D" id="3.40.50.720">
    <property type="entry name" value="NAD(P)-binding Rossmann-like Domain"/>
    <property type="match status" value="1"/>
</dbReference>
<dbReference type="InterPro" id="IPR003462">
    <property type="entry name" value="ODC_Mu_crystall"/>
</dbReference>
<proteinExistence type="inferred from homology"/>
<dbReference type="AlphaFoldDB" id="A0AAN6EK55"/>
<protein>
    <recommendedName>
        <fullName evidence="4">Ornithine cyclodeaminase</fullName>
    </recommendedName>
</protein>
<dbReference type="PANTHER" id="PTHR13812:SF19">
    <property type="entry name" value="KETIMINE REDUCTASE MU-CRYSTALLIN"/>
    <property type="match status" value="1"/>
</dbReference>
<evidence type="ECO:0000313" key="2">
    <source>
        <dbReference type="EMBL" id="KAJ8986678.1"/>
    </source>
</evidence>